<keyword evidence="7 8" id="KW-0472">Membrane</keyword>
<evidence type="ECO:0000256" key="7">
    <source>
        <dbReference type="ARBA" id="ARBA00023136"/>
    </source>
</evidence>
<dbReference type="AlphaFoldDB" id="A0A168JBA7"/>
<evidence type="ECO:0000256" key="4">
    <source>
        <dbReference type="ARBA" id="ARBA00022792"/>
    </source>
</evidence>
<dbReference type="Proteomes" id="UP000076881">
    <property type="component" value="Unassembled WGS sequence"/>
</dbReference>
<feature type="compositionally biased region" description="Acidic residues" evidence="9">
    <location>
        <begin position="80"/>
        <end position="91"/>
    </location>
</feature>
<proteinExistence type="inferred from homology"/>
<evidence type="ECO:0000256" key="3">
    <source>
        <dbReference type="ARBA" id="ARBA00010787"/>
    </source>
</evidence>
<keyword evidence="5 8" id="KW-0809">Transit peptide</keyword>
<evidence type="ECO:0000256" key="2">
    <source>
        <dbReference type="ARBA" id="ARBA00004443"/>
    </source>
</evidence>
<evidence type="ECO:0000256" key="8">
    <source>
        <dbReference type="RuleBase" id="RU367062"/>
    </source>
</evidence>
<dbReference type="PANTHER" id="PTHR28087">
    <property type="entry name" value="ATPASE SYNTHESIS PROTEIN 25, MITOCHONDRIAL"/>
    <property type="match status" value="1"/>
</dbReference>
<name>A0A168JBA7_CORDF</name>
<dbReference type="GO" id="GO:0140053">
    <property type="term" value="P:mitochondrial gene expression"/>
    <property type="evidence" value="ECO:0007669"/>
    <property type="project" value="UniProtKB-UniRule"/>
</dbReference>
<dbReference type="OrthoDB" id="107372at2759"/>
<dbReference type="Gene3D" id="3.30.460.10">
    <property type="entry name" value="Beta Polymerase, domain 2"/>
    <property type="match status" value="1"/>
</dbReference>
<reference evidence="10 11" key="1">
    <citation type="journal article" date="2016" name="Genome Biol. Evol.">
        <title>Divergent and convergent evolution of fungal pathogenicity.</title>
        <authorList>
            <person name="Shang Y."/>
            <person name="Xiao G."/>
            <person name="Zheng P."/>
            <person name="Cen K."/>
            <person name="Zhan S."/>
            <person name="Wang C."/>
        </authorList>
    </citation>
    <scope>NUCLEOTIDE SEQUENCE [LARGE SCALE GENOMIC DNA]</scope>
    <source>
        <strain evidence="10 11">RCEF 1005</strain>
    </source>
</reference>
<feature type="region of interest" description="Disordered" evidence="9">
    <location>
        <begin position="65"/>
        <end position="107"/>
    </location>
</feature>
<comment type="caution">
    <text evidence="10">The sequence shown here is derived from an EMBL/GenBank/DDBJ whole genome shotgun (WGS) entry which is preliminary data.</text>
</comment>
<dbReference type="InterPro" id="IPR040152">
    <property type="entry name" value="Atp25"/>
</dbReference>
<sequence length="621" mass="69375">MIARPAMASLSCRSCQTSLFRAVLAAGRPVIAVSAQRLLSRPNSSLHVQQRNLSTTRRHRIEDGTTKAIDNVSNETKQTDEEDTPWFLDEEPPQHLPSQHQQTLPVAPEGAPPVVEPMLKYIFEDMGLDDLALFDLRELDPHAALGPNLIMVFGTARSEKHLHVSAGRFVRWIRKHHQFEAKADGLIGAGELRTKLRRLRKKAKLMGTNANIIPRGDNGISTGWICVSFNTDDGVSDADAKFDATGRMAGFDAGAAGTTIVVQCMTEARRQELDLEALWEGMLKRSFRDNRKVLGQEPLSAEELTDQVASRLQLPDGYNKAAQQWQAMEDASQKRYFSTSARRLTTDNTTAADPQATHLNLDSVATHVQDFQASGAPMDAQDLVQLIRHVFQAGPHDPDTAPERLKLVDQLLLAGEERGIALLSGDILITLIESLVSSPAYGPALQRAQANIEFLLTERRIAPTNDQVHRLMVAYARHQDWDRFWDALRVPARFQQPRSAALYELAYATVTATGDARLCTEALRWLYLEMGREEPPVLPTGSLYDALRACILVADPAAEELLHRPPPDSEMTTLEARNLERREFVTMLRDVERIRGELQTEEARVERQNALDAEIRSRFEA</sequence>
<gene>
    <name evidence="10" type="ORF">LEL_03703</name>
</gene>
<organism evidence="10 11">
    <name type="scientific">Akanthomyces lecanii RCEF 1005</name>
    <dbReference type="NCBI Taxonomy" id="1081108"/>
    <lineage>
        <taxon>Eukaryota</taxon>
        <taxon>Fungi</taxon>
        <taxon>Dikarya</taxon>
        <taxon>Ascomycota</taxon>
        <taxon>Pezizomycotina</taxon>
        <taxon>Sordariomycetes</taxon>
        <taxon>Hypocreomycetidae</taxon>
        <taxon>Hypocreales</taxon>
        <taxon>Cordycipitaceae</taxon>
        <taxon>Akanthomyces</taxon>
        <taxon>Cordyceps confragosa</taxon>
    </lineage>
</organism>
<evidence type="ECO:0000313" key="11">
    <source>
        <dbReference type="Proteomes" id="UP000076881"/>
    </source>
</evidence>
<dbReference type="PANTHER" id="PTHR28087:SF1">
    <property type="entry name" value="ATPASE SYNTHESIS PROTEIN 25, MITOCHONDRIAL"/>
    <property type="match status" value="1"/>
</dbReference>
<protein>
    <recommendedName>
        <fullName evidence="8">ATPase synthesis protein 25</fullName>
    </recommendedName>
</protein>
<comment type="subcellular location">
    <subcellularLocation>
        <location evidence="2 8">Mitochondrion inner membrane</location>
        <topology evidence="2 8">Peripheral membrane protein</topology>
        <orientation evidence="2 8">Matrix side</orientation>
    </subcellularLocation>
</comment>
<evidence type="ECO:0000256" key="9">
    <source>
        <dbReference type="SAM" id="MobiDB-lite"/>
    </source>
</evidence>
<evidence type="ECO:0000256" key="6">
    <source>
        <dbReference type="ARBA" id="ARBA00023128"/>
    </source>
</evidence>
<dbReference type="GO" id="GO:0048255">
    <property type="term" value="P:mRNA stabilization"/>
    <property type="evidence" value="ECO:0007669"/>
    <property type="project" value="TreeGrafter"/>
</dbReference>
<keyword evidence="6 8" id="KW-0496">Mitochondrion</keyword>
<evidence type="ECO:0000256" key="1">
    <source>
        <dbReference type="ARBA" id="ARBA00003470"/>
    </source>
</evidence>
<dbReference type="GO" id="GO:0005743">
    <property type="term" value="C:mitochondrial inner membrane"/>
    <property type="evidence" value="ECO:0007669"/>
    <property type="project" value="UniProtKB-SubCell"/>
</dbReference>
<keyword evidence="4 8" id="KW-0999">Mitochondrion inner membrane</keyword>
<evidence type="ECO:0000313" key="10">
    <source>
        <dbReference type="EMBL" id="OAA80217.1"/>
    </source>
</evidence>
<keyword evidence="11" id="KW-1185">Reference proteome</keyword>
<comment type="function">
    <text evidence="1">Probable mitochondrial mRNA stabilization factor.</text>
</comment>
<comment type="similarity">
    <text evidence="3 8">Belongs to the ATP25 family.</text>
</comment>
<evidence type="ECO:0000256" key="5">
    <source>
        <dbReference type="ARBA" id="ARBA00022946"/>
    </source>
</evidence>
<dbReference type="InterPro" id="IPR043519">
    <property type="entry name" value="NT_sf"/>
</dbReference>
<comment type="function">
    <text evidence="8">Mitochondrial mRNA stabilization factor.</text>
</comment>
<accession>A0A168JBA7</accession>
<dbReference type="STRING" id="1081108.A0A168JBA7"/>
<dbReference type="EMBL" id="AZHF01000002">
    <property type="protein sequence ID" value="OAA80217.1"/>
    <property type="molecule type" value="Genomic_DNA"/>
</dbReference>